<protein>
    <submittedName>
        <fullName evidence="2">Uncharacterized protein</fullName>
    </submittedName>
</protein>
<evidence type="ECO:0000256" key="1">
    <source>
        <dbReference type="SAM" id="MobiDB-lite"/>
    </source>
</evidence>
<name>A0A9I9EEH7_CUCME</name>
<dbReference type="EnsemblPlants" id="MELO3C032691.2.1">
    <property type="protein sequence ID" value="MELO3C032691.2.1"/>
    <property type="gene ID" value="MELO3C032691.2"/>
</dbReference>
<reference evidence="2" key="1">
    <citation type="submission" date="2023-03" db="UniProtKB">
        <authorList>
            <consortium name="EnsemblPlants"/>
        </authorList>
    </citation>
    <scope>IDENTIFICATION</scope>
</reference>
<feature type="compositionally biased region" description="Polar residues" evidence="1">
    <location>
        <begin position="65"/>
        <end position="76"/>
    </location>
</feature>
<dbReference type="AlphaFoldDB" id="A0A9I9EEH7"/>
<proteinExistence type="predicted"/>
<accession>A0A9I9EEH7</accession>
<sequence>MENKVILSTERNKTEQQRKYGNIEITKITLRLDSGTQFSPFSSFTAQFFHTHRKCSKPPHRALSWSPQSTNSHHPS</sequence>
<evidence type="ECO:0000313" key="2">
    <source>
        <dbReference type="EnsemblPlants" id="MELO3C032691.2.1"/>
    </source>
</evidence>
<dbReference type="Gramene" id="MELO3C032691.2.1">
    <property type="protein sequence ID" value="MELO3C032691.2.1"/>
    <property type="gene ID" value="MELO3C032691.2"/>
</dbReference>
<feature type="region of interest" description="Disordered" evidence="1">
    <location>
        <begin position="57"/>
        <end position="76"/>
    </location>
</feature>
<organism evidence="2">
    <name type="scientific">Cucumis melo</name>
    <name type="common">Muskmelon</name>
    <dbReference type="NCBI Taxonomy" id="3656"/>
    <lineage>
        <taxon>Eukaryota</taxon>
        <taxon>Viridiplantae</taxon>
        <taxon>Streptophyta</taxon>
        <taxon>Embryophyta</taxon>
        <taxon>Tracheophyta</taxon>
        <taxon>Spermatophyta</taxon>
        <taxon>Magnoliopsida</taxon>
        <taxon>eudicotyledons</taxon>
        <taxon>Gunneridae</taxon>
        <taxon>Pentapetalae</taxon>
        <taxon>rosids</taxon>
        <taxon>fabids</taxon>
        <taxon>Cucurbitales</taxon>
        <taxon>Cucurbitaceae</taxon>
        <taxon>Benincaseae</taxon>
        <taxon>Cucumis</taxon>
    </lineage>
</organism>